<dbReference type="RefSeq" id="WP_190131357.1">
    <property type="nucleotide sequence ID" value="NZ_BNBD01000009.1"/>
</dbReference>
<proteinExistence type="predicted"/>
<dbReference type="AlphaFoldDB" id="A0A919EEH7"/>
<dbReference type="InterPro" id="IPR036689">
    <property type="entry name" value="ESAT-6-like_sf"/>
</dbReference>
<comment type="caution">
    <text evidence="1">The sequence shown here is derived from an EMBL/GenBank/DDBJ whole genome shotgun (WGS) entry which is preliminary data.</text>
</comment>
<dbReference type="Gene3D" id="1.10.287.1060">
    <property type="entry name" value="ESAT-6-like"/>
    <property type="match status" value="1"/>
</dbReference>
<keyword evidence="2" id="KW-1185">Reference proteome</keyword>
<accession>A0A919EEH7</accession>
<name>A0A919EEH7_9ACTN</name>
<sequence>MPDDESISVSLNSIHDLSSELEGILKDLNEKLEKLYTRTEKVVLSWEGEARDMFVDVLDKWDVSMQDMEAAQRWLHDVVVTGHVNYDAAHKAVLRGWGAA</sequence>
<evidence type="ECO:0000313" key="2">
    <source>
        <dbReference type="Proteomes" id="UP000638313"/>
    </source>
</evidence>
<organism evidence="1 2">
    <name type="scientific">Streptomyces mashuensis</name>
    <dbReference type="NCBI Taxonomy" id="33904"/>
    <lineage>
        <taxon>Bacteria</taxon>
        <taxon>Bacillati</taxon>
        <taxon>Actinomycetota</taxon>
        <taxon>Actinomycetes</taxon>
        <taxon>Kitasatosporales</taxon>
        <taxon>Streptomycetaceae</taxon>
        <taxon>Streptomyces</taxon>
    </lineage>
</organism>
<reference evidence="1" key="2">
    <citation type="submission" date="2020-09" db="EMBL/GenBank/DDBJ databases">
        <authorList>
            <person name="Sun Q."/>
            <person name="Ohkuma M."/>
        </authorList>
    </citation>
    <scope>NUCLEOTIDE SEQUENCE</scope>
    <source>
        <strain evidence="1">JCM 4059</strain>
    </source>
</reference>
<evidence type="ECO:0008006" key="3">
    <source>
        <dbReference type="Google" id="ProtNLM"/>
    </source>
</evidence>
<dbReference type="Pfam" id="PF06013">
    <property type="entry name" value="WXG100"/>
    <property type="match status" value="1"/>
</dbReference>
<protein>
    <recommendedName>
        <fullName evidence="3">WXG100 family type VII secretion target</fullName>
    </recommendedName>
</protein>
<dbReference type="Proteomes" id="UP000638313">
    <property type="component" value="Unassembled WGS sequence"/>
</dbReference>
<evidence type="ECO:0000313" key="1">
    <source>
        <dbReference type="EMBL" id="GHF57676.1"/>
    </source>
</evidence>
<dbReference type="InterPro" id="IPR010310">
    <property type="entry name" value="T7SS_ESAT-6-like"/>
</dbReference>
<dbReference type="EMBL" id="BNBD01000009">
    <property type="protein sequence ID" value="GHF57676.1"/>
    <property type="molecule type" value="Genomic_DNA"/>
</dbReference>
<reference evidence="1" key="1">
    <citation type="journal article" date="2014" name="Int. J. Syst. Evol. Microbiol.">
        <title>Complete genome sequence of Corynebacterium casei LMG S-19264T (=DSM 44701T), isolated from a smear-ripened cheese.</title>
        <authorList>
            <consortium name="US DOE Joint Genome Institute (JGI-PGF)"/>
            <person name="Walter F."/>
            <person name="Albersmeier A."/>
            <person name="Kalinowski J."/>
            <person name="Ruckert C."/>
        </authorList>
    </citation>
    <scope>NUCLEOTIDE SEQUENCE</scope>
    <source>
        <strain evidence="1">JCM 4059</strain>
    </source>
</reference>
<gene>
    <name evidence="1" type="ORF">GCM10010218_43860</name>
</gene>
<dbReference type="SUPFAM" id="SSF140453">
    <property type="entry name" value="EsxAB dimer-like"/>
    <property type="match status" value="1"/>
</dbReference>